<comment type="caution">
    <text evidence="2">The sequence shown here is derived from an EMBL/GenBank/DDBJ whole genome shotgun (WGS) entry which is preliminary data.</text>
</comment>
<evidence type="ECO:0000313" key="2">
    <source>
        <dbReference type="EMBL" id="MBB3897723.1"/>
    </source>
</evidence>
<dbReference type="EMBL" id="JACIDJ010000001">
    <property type="protein sequence ID" value="MBB3897723.1"/>
    <property type="molecule type" value="Genomic_DNA"/>
</dbReference>
<organism evidence="2 3">
    <name type="scientific">Roseococcus suduntuyensis</name>
    <dbReference type="NCBI Taxonomy" id="455361"/>
    <lineage>
        <taxon>Bacteria</taxon>
        <taxon>Pseudomonadati</taxon>
        <taxon>Pseudomonadota</taxon>
        <taxon>Alphaproteobacteria</taxon>
        <taxon>Acetobacterales</taxon>
        <taxon>Roseomonadaceae</taxon>
        <taxon>Roseococcus</taxon>
    </lineage>
</organism>
<dbReference type="AlphaFoldDB" id="A0A840AB26"/>
<gene>
    <name evidence="2" type="ORF">GGQ83_001149</name>
</gene>
<feature type="region of interest" description="Disordered" evidence="1">
    <location>
        <begin position="44"/>
        <end position="67"/>
    </location>
</feature>
<evidence type="ECO:0000256" key="1">
    <source>
        <dbReference type="SAM" id="MobiDB-lite"/>
    </source>
</evidence>
<sequence>MRHAPFLMLFVLAACAQPNEPLRGGAPMTNAECRAEAEATPAVRSWGAQAGPAAYGPSPRAEAARQEALSQAYSDCLRRRNLPAPGGVERLRP</sequence>
<dbReference type="PROSITE" id="PS51257">
    <property type="entry name" value="PROKAR_LIPOPROTEIN"/>
    <property type="match status" value="1"/>
</dbReference>
<keyword evidence="3" id="KW-1185">Reference proteome</keyword>
<name>A0A840AB26_9PROT</name>
<evidence type="ECO:0000313" key="3">
    <source>
        <dbReference type="Proteomes" id="UP000553193"/>
    </source>
</evidence>
<reference evidence="2 3" key="1">
    <citation type="submission" date="2020-08" db="EMBL/GenBank/DDBJ databases">
        <title>Genomic Encyclopedia of Type Strains, Phase IV (KMG-IV): sequencing the most valuable type-strain genomes for metagenomic binning, comparative biology and taxonomic classification.</title>
        <authorList>
            <person name="Goeker M."/>
        </authorList>
    </citation>
    <scope>NUCLEOTIDE SEQUENCE [LARGE SCALE GENOMIC DNA]</scope>
    <source>
        <strain evidence="2 3">DSM 19979</strain>
    </source>
</reference>
<proteinExistence type="predicted"/>
<dbReference type="RefSeq" id="WP_184382735.1">
    <property type="nucleotide sequence ID" value="NZ_JACIDJ010000001.1"/>
</dbReference>
<protein>
    <submittedName>
        <fullName evidence="2">Uncharacterized protein</fullName>
    </submittedName>
</protein>
<accession>A0A840AB26</accession>
<dbReference type="Proteomes" id="UP000553193">
    <property type="component" value="Unassembled WGS sequence"/>
</dbReference>